<gene>
    <name evidence="1" type="ORF">DERF_004710</name>
</gene>
<keyword evidence="2" id="KW-1185">Reference proteome</keyword>
<comment type="caution">
    <text evidence="1">The sequence shown here is derived from an EMBL/GenBank/DDBJ whole genome shotgun (WGS) entry which is preliminary data.</text>
</comment>
<organism evidence="1 2">
    <name type="scientific">Dermatophagoides farinae</name>
    <name type="common">American house dust mite</name>
    <dbReference type="NCBI Taxonomy" id="6954"/>
    <lineage>
        <taxon>Eukaryota</taxon>
        <taxon>Metazoa</taxon>
        <taxon>Ecdysozoa</taxon>
        <taxon>Arthropoda</taxon>
        <taxon>Chelicerata</taxon>
        <taxon>Arachnida</taxon>
        <taxon>Acari</taxon>
        <taxon>Acariformes</taxon>
        <taxon>Sarcoptiformes</taxon>
        <taxon>Astigmata</taxon>
        <taxon>Psoroptidia</taxon>
        <taxon>Analgoidea</taxon>
        <taxon>Pyroglyphidae</taxon>
        <taxon>Dermatophagoidinae</taxon>
        <taxon>Dermatophagoides</taxon>
    </lineage>
</organism>
<evidence type="ECO:0000313" key="1">
    <source>
        <dbReference type="EMBL" id="KAH9521031.1"/>
    </source>
</evidence>
<accession>A0A922I5J2</accession>
<name>A0A922I5J2_DERFA</name>
<reference evidence="1" key="2">
    <citation type="journal article" date="2022" name="Res Sq">
        <title>Comparative Genomics Reveals Insights into the Divergent Evolution of Astigmatic Mites and Household Pest Adaptations.</title>
        <authorList>
            <person name="Xiong Q."/>
            <person name="Wan A.T.-Y."/>
            <person name="Liu X.-Y."/>
            <person name="Fung C.S.-H."/>
            <person name="Xiao X."/>
            <person name="Malainual N."/>
            <person name="Hou J."/>
            <person name="Wang L."/>
            <person name="Wang M."/>
            <person name="Yang K."/>
            <person name="Cui Y."/>
            <person name="Leung E."/>
            <person name="Nong W."/>
            <person name="Shin S.-K."/>
            <person name="Au S."/>
            <person name="Jeong K.Y."/>
            <person name="Chew F.T."/>
            <person name="Hui J."/>
            <person name="Leung T.F."/>
            <person name="Tungtrongchitr A."/>
            <person name="Zhong N."/>
            <person name="Liu Z."/>
            <person name="Tsui S."/>
        </authorList>
    </citation>
    <scope>NUCLEOTIDE SEQUENCE</scope>
    <source>
        <strain evidence="1">Derf</strain>
        <tissue evidence="1">Whole organism</tissue>
    </source>
</reference>
<dbReference type="EMBL" id="ASGP02000002">
    <property type="protein sequence ID" value="KAH9521031.1"/>
    <property type="molecule type" value="Genomic_DNA"/>
</dbReference>
<proteinExistence type="predicted"/>
<protein>
    <submittedName>
        <fullName evidence="1">Uncharacterized protein</fullName>
    </submittedName>
</protein>
<evidence type="ECO:0000313" key="2">
    <source>
        <dbReference type="Proteomes" id="UP000790347"/>
    </source>
</evidence>
<reference evidence="1" key="1">
    <citation type="submission" date="2013-05" db="EMBL/GenBank/DDBJ databases">
        <authorList>
            <person name="Yim A.K.Y."/>
            <person name="Chan T.F."/>
            <person name="Ji K.M."/>
            <person name="Liu X.Y."/>
            <person name="Zhou J.W."/>
            <person name="Li R.Q."/>
            <person name="Yang K.Y."/>
            <person name="Li J."/>
            <person name="Li M."/>
            <person name="Law P.T.W."/>
            <person name="Wu Y.L."/>
            <person name="Cai Z.L."/>
            <person name="Qin H."/>
            <person name="Bao Y."/>
            <person name="Leung R.K.K."/>
            <person name="Ng P.K.S."/>
            <person name="Zou J."/>
            <person name="Zhong X.J."/>
            <person name="Ran P.X."/>
            <person name="Zhong N.S."/>
            <person name="Liu Z.G."/>
            <person name="Tsui S.K.W."/>
        </authorList>
    </citation>
    <scope>NUCLEOTIDE SEQUENCE</scope>
    <source>
        <strain evidence="1">Derf</strain>
        <tissue evidence="1">Whole organism</tissue>
    </source>
</reference>
<sequence>MPLCSNQNQQSNSSIIIPPMMVKSATPLNCIKYHRFRQQQ</sequence>
<dbReference type="AlphaFoldDB" id="A0A922I5J2"/>
<dbReference type="Proteomes" id="UP000790347">
    <property type="component" value="Unassembled WGS sequence"/>
</dbReference>